<dbReference type="Proteomes" id="UP000319576">
    <property type="component" value="Chromosome"/>
</dbReference>
<dbReference type="InterPro" id="IPR036852">
    <property type="entry name" value="Peptidase_S8/S53_dom_sf"/>
</dbReference>
<dbReference type="Gene3D" id="2.120.10.30">
    <property type="entry name" value="TolB, C-terminal domain"/>
    <property type="match status" value="2"/>
</dbReference>
<feature type="domain" description="Peptidase S8/S53" evidence="4">
    <location>
        <begin position="416"/>
        <end position="609"/>
    </location>
</feature>
<sequence length="686" mass="74556" precursor="true">MKLHLVPLVLLLVPAGARADDATPARLIGYTEGRNDLPGGQFVNWVTNRACVVRADGTGRRVLAEELTRKEHTWTQFAGWSPDGKTAIIGSHWESPENAAWERRNKTFRMTEGWLSDACLLDLATGKVANLTAVDRVSDYNTGLFYLPGGKGFGFTPLIKGVSKPYVMDPDGRNKRDVSGQGGGFAYGYSASPDGKRISYHENYQVYLSNPDGGDKRKVETRNPFNFAPQWSPDGEWLLFVSGEHYNCHPHVVKKDGTGQRKLADRGGYRGVVERLTHPDFHSESSDVPVWSADGRRVFYTAKVGESVELMRVELDGTATQLTKSKPGTRHYHPAASPDGNWILFGSDRTGTMQLYAATTEGKDVRPVTSVSEGSCAMHGHWQPVPAGPTPVEPVSFKHAGVTDAWAAYAGKLTFGKGQTLALLDDGCKLSMPEWTAVVDGVPKVLVSHDSVDGDDDPKHEGKGYHGSTIGIPSSLNLKGRHGVAFNNQVAVVRALECCHCNVKDAKTLAAGLQWVIDNHAKYKITAVNLAPVDDLEHGAPVPTDIDAKLKKLRELGIWVSAPAGNHNFTKGISWPACQPNCFAVGAVRPGKDEVYLDRHAKVDLVVPAAATSSSNAILCGSVLLLREGIEKAKYDWTKDGPNLPEAMMAILQRTGRSVKDPATGLTFRRLNLKAALDEVFQPTKP</sequence>
<reference evidence="5 6" key="1">
    <citation type="submission" date="2019-02" db="EMBL/GenBank/DDBJ databases">
        <title>Deep-cultivation of Planctomycetes and their phenomic and genomic characterization uncovers novel biology.</title>
        <authorList>
            <person name="Wiegand S."/>
            <person name="Jogler M."/>
            <person name="Boedeker C."/>
            <person name="Pinto D."/>
            <person name="Vollmers J."/>
            <person name="Rivas-Marin E."/>
            <person name="Kohn T."/>
            <person name="Peeters S.H."/>
            <person name="Heuer A."/>
            <person name="Rast P."/>
            <person name="Oberbeckmann S."/>
            <person name="Bunk B."/>
            <person name="Jeske O."/>
            <person name="Meyerdierks A."/>
            <person name="Storesund J.E."/>
            <person name="Kallscheuer N."/>
            <person name="Luecker S."/>
            <person name="Lage O.M."/>
            <person name="Pohl T."/>
            <person name="Merkel B.J."/>
            <person name="Hornburger P."/>
            <person name="Mueller R.-W."/>
            <person name="Bruemmer F."/>
            <person name="Labrenz M."/>
            <person name="Spormann A.M."/>
            <person name="Op den Camp H."/>
            <person name="Overmann J."/>
            <person name="Amann R."/>
            <person name="Jetten M.S.M."/>
            <person name="Mascher T."/>
            <person name="Medema M.H."/>
            <person name="Devos D.P."/>
            <person name="Kaster A.-K."/>
            <person name="Ovreas L."/>
            <person name="Rohde M."/>
            <person name="Galperin M.Y."/>
            <person name="Jogler C."/>
        </authorList>
    </citation>
    <scope>NUCLEOTIDE SEQUENCE [LARGE SCALE GENOMIC DNA]</scope>
    <source>
        <strain evidence="5 6">ETA_A1</strain>
    </source>
</reference>
<proteinExistence type="inferred from homology"/>
<dbReference type="KEGG" id="uli:ETAA1_17660"/>
<keyword evidence="3" id="KW-0732">Signal</keyword>
<comment type="caution">
    <text evidence="2">Lacks conserved residue(s) required for the propagation of feature annotation.</text>
</comment>
<dbReference type="GO" id="GO:0004252">
    <property type="term" value="F:serine-type endopeptidase activity"/>
    <property type="evidence" value="ECO:0007669"/>
    <property type="project" value="InterPro"/>
</dbReference>
<dbReference type="AlphaFoldDB" id="A0A517XQP9"/>
<organism evidence="5 6">
    <name type="scientific">Urbifossiella limnaea</name>
    <dbReference type="NCBI Taxonomy" id="2528023"/>
    <lineage>
        <taxon>Bacteria</taxon>
        <taxon>Pseudomonadati</taxon>
        <taxon>Planctomycetota</taxon>
        <taxon>Planctomycetia</taxon>
        <taxon>Gemmatales</taxon>
        <taxon>Gemmataceae</taxon>
        <taxon>Urbifossiella</taxon>
    </lineage>
</organism>
<dbReference type="PANTHER" id="PTHR36842">
    <property type="entry name" value="PROTEIN TOLB HOMOLOG"/>
    <property type="match status" value="1"/>
</dbReference>
<dbReference type="OrthoDB" id="269409at2"/>
<gene>
    <name evidence="5" type="ORF">ETAA1_17660</name>
</gene>
<name>A0A517XQP9_9BACT</name>
<evidence type="ECO:0000256" key="2">
    <source>
        <dbReference type="PROSITE-ProRule" id="PRU01240"/>
    </source>
</evidence>
<evidence type="ECO:0000313" key="5">
    <source>
        <dbReference type="EMBL" id="QDU19828.1"/>
    </source>
</evidence>
<accession>A0A517XQP9</accession>
<comment type="similarity">
    <text evidence="1">Belongs to the TolB family.</text>
</comment>
<dbReference type="PANTHER" id="PTHR36842:SF1">
    <property type="entry name" value="PROTEIN TOLB"/>
    <property type="match status" value="1"/>
</dbReference>
<protein>
    <submittedName>
        <fullName evidence="5">Translocation protein TolB</fullName>
    </submittedName>
</protein>
<evidence type="ECO:0000313" key="6">
    <source>
        <dbReference type="Proteomes" id="UP000319576"/>
    </source>
</evidence>
<dbReference type="InterPro" id="IPR000209">
    <property type="entry name" value="Peptidase_S8/S53_dom"/>
</dbReference>
<dbReference type="EMBL" id="CP036273">
    <property type="protein sequence ID" value="QDU19828.1"/>
    <property type="molecule type" value="Genomic_DNA"/>
</dbReference>
<keyword evidence="6" id="KW-1185">Reference proteome</keyword>
<feature type="signal peptide" evidence="3">
    <location>
        <begin position="1"/>
        <end position="19"/>
    </location>
</feature>
<dbReference type="GO" id="GO:0006508">
    <property type="term" value="P:proteolysis"/>
    <property type="evidence" value="ECO:0007669"/>
    <property type="project" value="InterPro"/>
</dbReference>
<dbReference type="Pfam" id="PF07676">
    <property type="entry name" value="PD40"/>
    <property type="match status" value="2"/>
</dbReference>
<dbReference type="PROSITE" id="PS51892">
    <property type="entry name" value="SUBTILASE"/>
    <property type="match status" value="1"/>
</dbReference>
<dbReference type="RefSeq" id="WP_145236393.1">
    <property type="nucleotide sequence ID" value="NZ_CP036273.1"/>
</dbReference>
<dbReference type="Gene3D" id="3.40.50.200">
    <property type="entry name" value="Peptidase S8/S53 domain"/>
    <property type="match status" value="1"/>
</dbReference>
<dbReference type="Pfam" id="PF00082">
    <property type="entry name" value="Peptidase_S8"/>
    <property type="match status" value="1"/>
</dbReference>
<feature type="chain" id="PRO_5021734339" evidence="3">
    <location>
        <begin position="20"/>
        <end position="686"/>
    </location>
</feature>
<evidence type="ECO:0000259" key="4">
    <source>
        <dbReference type="Pfam" id="PF00082"/>
    </source>
</evidence>
<comment type="similarity">
    <text evidence="2">Belongs to the peptidase S8 family.</text>
</comment>
<dbReference type="InterPro" id="IPR011659">
    <property type="entry name" value="WD40"/>
</dbReference>
<dbReference type="SUPFAM" id="SSF82171">
    <property type="entry name" value="DPP6 N-terminal domain-like"/>
    <property type="match status" value="1"/>
</dbReference>
<dbReference type="InterPro" id="IPR011042">
    <property type="entry name" value="6-blade_b-propeller_TolB-like"/>
</dbReference>
<dbReference type="SUPFAM" id="SSF52743">
    <property type="entry name" value="Subtilisin-like"/>
    <property type="match status" value="1"/>
</dbReference>
<evidence type="ECO:0000256" key="3">
    <source>
        <dbReference type="SAM" id="SignalP"/>
    </source>
</evidence>
<evidence type="ECO:0000256" key="1">
    <source>
        <dbReference type="ARBA" id="ARBA00009820"/>
    </source>
</evidence>
<dbReference type="CDD" id="cd00306">
    <property type="entry name" value="Peptidases_S8_S53"/>
    <property type="match status" value="1"/>
</dbReference>